<sequence>MSDPPSQSVQKSRARRLSWTLAVVTALLLFCGLPLGFARYSDRNESREADKEVDRYLTLVQGRDRPGADGMLCSGDDDTSAVELPGMNQPDWHLPLVESFTIVNTWDWSSVTDGHGRGYQVRLVFADRSTAKVELAVEVIADDPCIATEIPF</sequence>
<reference evidence="2" key="1">
    <citation type="submission" date="2016-06" db="EMBL/GenBank/DDBJ databases">
        <authorList>
            <person name="Varghese N."/>
            <person name="Submissions Spin"/>
        </authorList>
    </citation>
    <scope>NUCLEOTIDE SEQUENCE [LARGE SCALE GENOMIC DNA]</scope>
    <source>
        <strain evidence="2">DSM 43819</strain>
    </source>
</reference>
<keyword evidence="2" id="KW-1185">Reference proteome</keyword>
<evidence type="ECO:0000313" key="1">
    <source>
        <dbReference type="EMBL" id="SCG72305.1"/>
    </source>
</evidence>
<accession>A0A1C5JNY6</accession>
<proteinExistence type="predicted"/>
<evidence type="ECO:0000313" key="2">
    <source>
        <dbReference type="Proteomes" id="UP000198221"/>
    </source>
</evidence>
<dbReference type="Proteomes" id="UP000198221">
    <property type="component" value="Chromosome I"/>
</dbReference>
<dbReference type="AlphaFoldDB" id="A0A1C5JNY6"/>
<gene>
    <name evidence="1" type="ORF">GA0070613_5055</name>
</gene>
<dbReference type="EMBL" id="LT607754">
    <property type="protein sequence ID" value="SCG72305.1"/>
    <property type="molecule type" value="Genomic_DNA"/>
</dbReference>
<dbReference type="OrthoDB" id="3376234at2"/>
<protein>
    <submittedName>
        <fullName evidence="1">Uncharacterized protein</fullName>
    </submittedName>
</protein>
<name>A0A1C5JNY6_9ACTN</name>
<organism evidence="1 2">
    <name type="scientific">Micromonospora inositola</name>
    <dbReference type="NCBI Taxonomy" id="47865"/>
    <lineage>
        <taxon>Bacteria</taxon>
        <taxon>Bacillati</taxon>
        <taxon>Actinomycetota</taxon>
        <taxon>Actinomycetes</taxon>
        <taxon>Micromonosporales</taxon>
        <taxon>Micromonosporaceae</taxon>
        <taxon>Micromonospora</taxon>
    </lineage>
</organism>
<dbReference type="RefSeq" id="WP_089014487.1">
    <property type="nucleotide sequence ID" value="NZ_LT607754.1"/>
</dbReference>